<sequence length="383" mass="42860">MAYIPRTKVKKPKRNNWLWYTVGAVGFVVISGLLYHVFSVDIDPIEYQLTEVKEVPLSATQNNGLSEIEQISISPHSGAESIVYVNGTIYTGTEDWKILRIRDSKVEVFHDLLESNYSSNGACGRPLGMRLSRNVDRILFVGSSCGIFSLSLESGAVKKIFVPDSRLKSRAFDDLDILPSGNIITSEFSLKYSLDELNKELFEARPNGRLILANPKTGMWKVLADGLHFPNGVQLHPDGKSVLLVESTRARVLRVPLGENGPVTVFVDGLPGYPDNIRTSPRGGFWIPVSNVRDGSLFSLVFERMGQWPFIRRVAYRVNSLISGLELTKTKSSMLLRVDEQGQTVEVWHDPHNRVFNVAEVCEADGHLFTSSYFLPYVGKIRL</sequence>
<keyword evidence="7" id="KW-1185">Reference proteome</keyword>
<feature type="transmembrane region" description="Helical" evidence="4">
    <location>
        <begin position="17"/>
        <end position="38"/>
    </location>
</feature>
<name>A0A8E0VLZ5_9TREM</name>
<proteinExistence type="inferred from homology"/>
<comment type="caution">
    <text evidence="6">The sequence shown here is derived from an EMBL/GenBank/DDBJ whole genome shotgun (WGS) entry which is preliminary data.</text>
</comment>
<comment type="similarity">
    <text evidence="1">Belongs to the strictosidine synthase family.</text>
</comment>
<dbReference type="Proteomes" id="UP000728185">
    <property type="component" value="Unassembled WGS sequence"/>
</dbReference>
<dbReference type="Gene3D" id="2.120.10.30">
    <property type="entry name" value="TolB, C-terminal domain"/>
    <property type="match status" value="1"/>
</dbReference>
<accession>A0A8E0VLZ5</accession>
<keyword evidence="4" id="KW-1133">Transmembrane helix</keyword>
<reference evidence="6" key="1">
    <citation type="submission" date="2019-05" db="EMBL/GenBank/DDBJ databases">
        <title>Annotation for the trematode Fasciolopsis buski.</title>
        <authorList>
            <person name="Choi Y.-J."/>
        </authorList>
    </citation>
    <scope>NUCLEOTIDE SEQUENCE</scope>
    <source>
        <strain evidence="6">HT</strain>
        <tissue evidence="6">Whole worm</tissue>
    </source>
</reference>
<dbReference type="AlphaFoldDB" id="A0A8E0VLZ5"/>
<evidence type="ECO:0000313" key="7">
    <source>
        <dbReference type="Proteomes" id="UP000728185"/>
    </source>
</evidence>
<evidence type="ECO:0000256" key="3">
    <source>
        <dbReference type="ARBA" id="ARBA00023180"/>
    </source>
</evidence>
<feature type="domain" description="Strictosidine synthase conserved region" evidence="5">
    <location>
        <begin position="173"/>
        <end position="254"/>
    </location>
</feature>
<dbReference type="GO" id="GO:0012505">
    <property type="term" value="C:endomembrane system"/>
    <property type="evidence" value="ECO:0007669"/>
    <property type="project" value="TreeGrafter"/>
</dbReference>
<evidence type="ECO:0000256" key="1">
    <source>
        <dbReference type="ARBA" id="ARBA00009191"/>
    </source>
</evidence>
<dbReference type="InterPro" id="IPR018119">
    <property type="entry name" value="Strictosidine_synth_cons-reg"/>
</dbReference>
<dbReference type="Pfam" id="PF20067">
    <property type="entry name" value="SSL_N"/>
    <property type="match status" value="1"/>
</dbReference>
<evidence type="ECO:0000256" key="2">
    <source>
        <dbReference type="ARBA" id="ARBA00022553"/>
    </source>
</evidence>
<evidence type="ECO:0000313" key="6">
    <source>
        <dbReference type="EMBL" id="KAA0193331.1"/>
    </source>
</evidence>
<organism evidence="6 7">
    <name type="scientific">Fasciolopsis buskii</name>
    <dbReference type="NCBI Taxonomy" id="27845"/>
    <lineage>
        <taxon>Eukaryota</taxon>
        <taxon>Metazoa</taxon>
        <taxon>Spiralia</taxon>
        <taxon>Lophotrochozoa</taxon>
        <taxon>Platyhelminthes</taxon>
        <taxon>Trematoda</taxon>
        <taxon>Digenea</taxon>
        <taxon>Plagiorchiida</taxon>
        <taxon>Echinostomata</taxon>
        <taxon>Echinostomatoidea</taxon>
        <taxon>Fasciolidae</taxon>
        <taxon>Fasciolopsis</taxon>
    </lineage>
</organism>
<keyword evidence="3" id="KW-0325">Glycoprotein</keyword>
<protein>
    <submittedName>
        <fullName evidence="6">Adipocyte plasma membrane-associated protein</fullName>
    </submittedName>
</protein>
<dbReference type="InterPro" id="IPR011042">
    <property type="entry name" value="6-blade_b-propeller_TolB-like"/>
</dbReference>
<dbReference type="SUPFAM" id="SSF63829">
    <property type="entry name" value="Calcium-dependent phosphotriesterase"/>
    <property type="match status" value="1"/>
</dbReference>
<gene>
    <name evidence="6" type="ORF">FBUS_10436</name>
</gene>
<keyword evidence="2" id="KW-0597">Phosphoprotein</keyword>
<dbReference type="Pfam" id="PF03088">
    <property type="entry name" value="Str_synth"/>
    <property type="match status" value="1"/>
</dbReference>
<evidence type="ECO:0000259" key="5">
    <source>
        <dbReference type="Pfam" id="PF03088"/>
    </source>
</evidence>
<dbReference type="OrthoDB" id="5307922at2759"/>
<keyword evidence="4" id="KW-0812">Transmembrane</keyword>
<dbReference type="GO" id="GO:0016787">
    <property type="term" value="F:hydrolase activity"/>
    <property type="evidence" value="ECO:0007669"/>
    <property type="project" value="TreeGrafter"/>
</dbReference>
<dbReference type="PANTHER" id="PTHR10426">
    <property type="entry name" value="STRICTOSIDINE SYNTHASE-RELATED"/>
    <property type="match status" value="1"/>
</dbReference>
<evidence type="ECO:0000256" key="4">
    <source>
        <dbReference type="SAM" id="Phobius"/>
    </source>
</evidence>
<keyword evidence="4" id="KW-0472">Membrane</keyword>
<dbReference type="EMBL" id="LUCM01005106">
    <property type="protein sequence ID" value="KAA0193331.1"/>
    <property type="molecule type" value="Genomic_DNA"/>
</dbReference>
<dbReference type="PANTHER" id="PTHR10426:SF88">
    <property type="entry name" value="ADIPOCYTE PLASMA MEMBRANE-ASSOCIATED PROTEIN HEMOMUCIN-RELATED"/>
    <property type="match status" value="1"/>
</dbReference>